<dbReference type="PANTHER" id="PTHR10048:SF107">
    <property type="entry name" value="PHOSPHATIDYLINOSITOL 4,5-BISPHOSPHATE 3-KINASE CATALYTIC SUBUNIT ALPHA ISOFORM"/>
    <property type="match status" value="1"/>
</dbReference>
<comment type="subunit">
    <text evidence="19">Interacts with CTNNA2.</text>
</comment>
<dbReference type="PROSITE" id="PS00028">
    <property type="entry name" value="ZINC_FINGER_C2H2_1"/>
    <property type="match status" value="4"/>
</dbReference>
<evidence type="ECO:0000256" key="19">
    <source>
        <dbReference type="ARBA" id="ARBA00061736"/>
    </source>
</evidence>
<dbReference type="SMART" id="SM00146">
    <property type="entry name" value="PI3Kc"/>
    <property type="match status" value="1"/>
</dbReference>
<evidence type="ECO:0000256" key="9">
    <source>
        <dbReference type="ARBA" id="ARBA00022737"/>
    </source>
</evidence>
<dbReference type="InterPro" id="IPR001263">
    <property type="entry name" value="PI3K_accessory_dom"/>
</dbReference>
<dbReference type="InterPro" id="IPR015433">
    <property type="entry name" value="PI3/4_kinase"/>
</dbReference>
<dbReference type="InterPro" id="IPR018936">
    <property type="entry name" value="PI3/4_kinase_CS"/>
</dbReference>
<evidence type="ECO:0000256" key="20">
    <source>
        <dbReference type="ARBA" id="ARBA00068443"/>
    </source>
</evidence>
<dbReference type="InterPro" id="IPR002420">
    <property type="entry name" value="PI3K-type_C2_dom"/>
</dbReference>
<evidence type="ECO:0000259" key="24">
    <source>
        <dbReference type="PROSITE" id="PS50290"/>
    </source>
</evidence>
<evidence type="ECO:0000256" key="16">
    <source>
        <dbReference type="ARBA" id="ARBA00023163"/>
    </source>
</evidence>
<dbReference type="GO" id="GO:0016303">
    <property type="term" value="F:1-phosphatidylinositol-3-kinase activity"/>
    <property type="evidence" value="ECO:0007669"/>
    <property type="project" value="TreeGrafter"/>
</dbReference>
<dbReference type="InterPro" id="IPR000403">
    <property type="entry name" value="PI3/4_kinase_cat_dom"/>
</dbReference>
<dbReference type="Gene3D" id="3.10.20.90">
    <property type="entry name" value="Phosphatidylinositol 3-kinase Catalytic Subunit, Chain A, domain 1"/>
    <property type="match status" value="1"/>
</dbReference>
<keyword evidence="14" id="KW-0805">Transcription regulation</keyword>
<gene>
    <name evidence="27" type="ORF">llap_15587</name>
</gene>
<dbReference type="FunFam" id="3.30.160.60:FF:001103">
    <property type="entry name" value="Zinc finger protein 639"/>
    <property type="match status" value="1"/>
</dbReference>
<dbReference type="InterPro" id="IPR013087">
    <property type="entry name" value="Znf_C2H2_type"/>
</dbReference>
<dbReference type="SMART" id="SM00145">
    <property type="entry name" value="PI3Ka"/>
    <property type="match status" value="1"/>
</dbReference>
<dbReference type="GO" id="GO:0035005">
    <property type="term" value="F:1-phosphatidylinositol-4-phosphate 3-kinase activity"/>
    <property type="evidence" value="ECO:0007669"/>
    <property type="project" value="TreeGrafter"/>
</dbReference>
<comment type="similarity">
    <text evidence="2">Belongs to the PI3/PI4-kinase family. Type III PI4K subfamily.</text>
</comment>
<sequence>MVDELLSGAYIRSCIMLGRMPNLMLMAKESLYTQLPLDTFTMPSYSRRISTATPYMNGEATAKSLWTINSALRIRILCATYVNVNIRDIDKEHCPLAWGNINMFDYTDTLVSGKMALNLWAVPHGLEDLLNPIGVTGSNPNKETPCLELEFDWFSNPVKFPDMTVIEEHANWTISRELGFNYSYAGLSNRIARDNELRESDKEQLRAICTRDPLSEITEQEKDFLWSHRHYCVNTPEILPKLLLSVKWNSRDEVAQMYCLVKDWPPIKPEQAMELLDCNYPDPMVRAFAVRCLEKYLTDDKLSQYLIQLVQVRNISGSEMHNKTVSQRFGLLLESYCRACGMYLKHLSRQVEAMEKLINLTDILKQEKKDETQKESSLLYRLEECRIMSSAKRPLWLNWENPDIMSELLFQNNEIIFKNGDDLRQDMLTLQIIRIMENIWQNQGLDLRMLPYGCLSIGDCVGLIEVVRSSHTIMQIQCKGGLKGALQFNSHTLHQWLKDKNKGEMFQEMCYKAYLAIRQHANLFINLFSMMLGSGMPELQSFDDIAYIRKTLALDKTEQEALEYFMKQMNDAHHAQFYLSKTPVSINVTEGDQIILLGPNSTLVAEDTSTIEVVGDNSHSCQRCCWAGLLGVEKKSVKRDKSQADVFATCGSCPATSSLAALLADTEESGSFGRFHNPVQSLDTDDDGSPVHAGTSHWSGSHSNVVGLHYSDPKKKDKDKGTNNGMCRDLCDSPIFSDSPTEEEKPLDIQTVEISTTEVNAVEVHDIETQTVSPEKLEAEDLEEIPLETCKIFEKNQALNITAQQKWPLLRANSSGLYKCELCEFNSKYFSDLKQHMILKHKTCADTHVCKVCKESFSSKVQLIEHVKLHEEDPYICKYCDYKTVIFENLSQHIADTHFNDHLYWCEQCDMQFSSSSELYLHFQEHSCDEQYLCQFCEHETNDPEDLHSHVVNEHACRLIELSDSYHNKERGQYSLINKITFDKCKNFFVCQVCGFRSRLHTNVNRHVAIEHTKIFPHVCDDCGKGFSGMLEYCKHLSSHLSEGIYLCQYCEYSTGQIEDLKTHLDFRHSADLPHKCTDCLMRFGNEKDLLSHLQIHETA</sequence>
<comment type="subcellular location">
    <subcellularLocation>
        <location evidence="1">Nucleus</location>
    </subcellularLocation>
</comment>
<dbReference type="InterPro" id="IPR035892">
    <property type="entry name" value="C2_domain_sf"/>
</dbReference>
<dbReference type="PROSITE" id="PS50157">
    <property type="entry name" value="ZINC_FINGER_C2H2_2"/>
    <property type="match status" value="5"/>
</dbReference>
<evidence type="ECO:0000313" key="28">
    <source>
        <dbReference type="Proteomes" id="UP000233556"/>
    </source>
</evidence>
<dbReference type="GO" id="GO:0005943">
    <property type="term" value="C:phosphatidylinositol 3-kinase complex, class IA"/>
    <property type="evidence" value="ECO:0007669"/>
    <property type="project" value="TreeGrafter"/>
</dbReference>
<dbReference type="SMART" id="SM00355">
    <property type="entry name" value="ZnF_C2H2"/>
    <property type="match status" value="9"/>
</dbReference>
<keyword evidence="15" id="KW-0238">DNA-binding</keyword>
<evidence type="ECO:0000256" key="15">
    <source>
        <dbReference type="ARBA" id="ARBA00023125"/>
    </source>
</evidence>
<dbReference type="InterPro" id="IPR016024">
    <property type="entry name" value="ARM-type_fold"/>
</dbReference>
<dbReference type="FunFam" id="1.25.40.70:FF:000001">
    <property type="entry name" value="Phosphatidylinositol 4,5-bisphosphate 3-kinase catalytic subunit"/>
    <property type="match status" value="1"/>
</dbReference>
<evidence type="ECO:0000256" key="17">
    <source>
        <dbReference type="ARBA" id="ARBA00023242"/>
    </source>
</evidence>
<evidence type="ECO:0000256" key="5">
    <source>
        <dbReference type="ARBA" id="ARBA00022499"/>
    </source>
</evidence>
<feature type="domain" description="C2H2-type" evidence="23">
    <location>
        <begin position="1075"/>
        <end position="1100"/>
    </location>
</feature>
<dbReference type="Gene3D" id="3.30.1010.10">
    <property type="entry name" value="Phosphatidylinositol 3-kinase Catalytic Subunit, Chain A, domain 4"/>
    <property type="match status" value="1"/>
</dbReference>
<evidence type="ECO:0000256" key="10">
    <source>
        <dbReference type="ARBA" id="ARBA00022771"/>
    </source>
</evidence>
<dbReference type="GO" id="GO:0016477">
    <property type="term" value="P:cell migration"/>
    <property type="evidence" value="ECO:0007669"/>
    <property type="project" value="TreeGrafter"/>
</dbReference>
<dbReference type="Pfam" id="PF00454">
    <property type="entry name" value="PI3_PI4_kinase"/>
    <property type="match status" value="1"/>
</dbReference>
<keyword evidence="17" id="KW-0539">Nucleus</keyword>
<evidence type="ECO:0000256" key="7">
    <source>
        <dbReference type="ARBA" id="ARBA00022679"/>
    </source>
</evidence>
<keyword evidence="10 21" id="KW-0863">Zinc-finger</keyword>
<keyword evidence="5" id="KW-1017">Isopeptide bond</keyword>
<feature type="domain" description="C2H2-type" evidence="23">
    <location>
        <begin position="1046"/>
        <end position="1074"/>
    </location>
</feature>
<dbReference type="GO" id="GO:0008270">
    <property type="term" value="F:zinc ion binding"/>
    <property type="evidence" value="ECO:0007669"/>
    <property type="project" value="UniProtKB-KW"/>
</dbReference>
<dbReference type="SUPFAM" id="SSF56112">
    <property type="entry name" value="Protein kinase-like (PK-like)"/>
    <property type="match status" value="1"/>
</dbReference>
<organism evidence="27 28">
    <name type="scientific">Limosa lapponica baueri</name>
    <dbReference type="NCBI Taxonomy" id="1758121"/>
    <lineage>
        <taxon>Eukaryota</taxon>
        <taxon>Metazoa</taxon>
        <taxon>Chordata</taxon>
        <taxon>Craniata</taxon>
        <taxon>Vertebrata</taxon>
        <taxon>Euteleostomi</taxon>
        <taxon>Archelosauria</taxon>
        <taxon>Archosauria</taxon>
        <taxon>Dinosauria</taxon>
        <taxon>Saurischia</taxon>
        <taxon>Theropoda</taxon>
        <taxon>Coelurosauria</taxon>
        <taxon>Aves</taxon>
        <taxon>Neognathae</taxon>
        <taxon>Neoaves</taxon>
        <taxon>Charadriiformes</taxon>
        <taxon>Scolopacidae</taxon>
        <taxon>Limosa</taxon>
    </lineage>
</organism>
<dbReference type="Gene3D" id="2.60.40.150">
    <property type="entry name" value="C2 domain"/>
    <property type="match status" value="1"/>
</dbReference>
<evidence type="ECO:0000259" key="26">
    <source>
        <dbReference type="PROSITE" id="PS51547"/>
    </source>
</evidence>
<dbReference type="InterPro" id="IPR036940">
    <property type="entry name" value="PI3/4_kinase_cat_sf"/>
</dbReference>
<evidence type="ECO:0000256" key="21">
    <source>
        <dbReference type="PROSITE-ProRule" id="PRU00042"/>
    </source>
</evidence>
<dbReference type="FunFam" id="3.30.160.60:FF:000776">
    <property type="entry name" value="Zinc finger protein 639"/>
    <property type="match status" value="1"/>
</dbReference>
<dbReference type="GO" id="GO:0005886">
    <property type="term" value="C:plasma membrane"/>
    <property type="evidence" value="ECO:0007669"/>
    <property type="project" value="TreeGrafter"/>
</dbReference>
<evidence type="ECO:0000256" key="12">
    <source>
        <dbReference type="ARBA" id="ARBA00022833"/>
    </source>
</evidence>
<feature type="domain" description="C2H2-type" evidence="23">
    <location>
        <begin position="848"/>
        <end position="875"/>
    </location>
</feature>
<keyword evidence="16" id="KW-0804">Transcription</keyword>
<dbReference type="PROSITE" id="PS51545">
    <property type="entry name" value="PIK_HELICAL"/>
    <property type="match status" value="1"/>
</dbReference>
<reference evidence="28" key="2">
    <citation type="submission" date="2017-12" db="EMBL/GenBank/DDBJ databases">
        <title>Genome sequence of the Bar-tailed Godwit (Limosa lapponica baueri).</title>
        <authorList>
            <person name="Lima N.C.B."/>
            <person name="Parody-Merino A.M."/>
            <person name="Battley P.F."/>
            <person name="Fidler A.E."/>
            <person name="Prosdocimi F."/>
        </authorList>
    </citation>
    <scope>NUCLEOTIDE SEQUENCE [LARGE SCALE GENOMIC DNA]</scope>
</reference>
<dbReference type="Proteomes" id="UP000233556">
    <property type="component" value="Unassembled WGS sequence"/>
</dbReference>
<dbReference type="EMBL" id="KZ509417">
    <property type="protein sequence ID" value="PKU34108.1"/>
    <property type="molecule type" value="Genomic_DNA"/>
</dbReference>
<feature type="domain" description="C2H2-type" evidence="23">
    <location>
        <begin position="904"/>
        <end position="931"/>
    </location>
</feature>
<keyword evidence="8" id="KW-0479">Metal-binding</keyword>
<dbReference type="Pfam" id="PF00096">
    <property type="entry name" value="zf-C2H2"/>
    <property type="match status" value="1"/>
</dbReference>
<dbReference type="GO" id="GO:0005737">
    <property type="term" value="C:cytoplasm"/>
    <property type="evidence" value="ECO:0007669"/>
    <property type="project" value="TreeGrafter"/>
</dbReference>
<keyword evidence="28" id="KW-1185">Reference proteome</keyword>
<accession>A0A2I0TJX6</accession>
<dbReference type="InterPro" id="IPR036236">
    <property type="entry name" value="Znf_C2H2_sf"/>
</dbReference>
<evidence type="ECO:0000256" key="4">
    <source>
        <dbReference type="ARBA" id="ARBA00022491"/>
    </source>
</evidence>
<feature type="domain" description="PIK helical" evidence="25">
    <location>
        <begin position="192"/>
        <end position="429"/>
    </location>
</feature>
<evidence type="ECO:0000256" key="8">
    <source>
        <dbReference type="ARBA" id="ARBA00022723"/>
    </source>
</evidence>
<keyword evidence="6" id="KW-0597">Phosphoprotein</keyword>
<evidence type="ECO:0000256" key="13">
    <source>
        <dbReference type="ARBA" id="ARBA00022843"/>
    </source>
</evidence>
<evidence type="ECO:0000256" key="22">
    <source>
        <dbReference type="SAM" id="MobiDB-lite"/>
    </source>
</evidence>
<dbReference type="PANTHER" id="PTHR10048">
    <property type="entry name" value="PHOSPHATIDYLINOSITOL KINASE"/>
    <property type="match status" value="1"/>
</dbReference>
<feature type="region of interest" description="Disordered" evidence="22">
    <location>
        <begin position="683"/>
        <end position="706"/>
    </location>
</feature>
<comment type="function">
    <text evidence="18">Binds DNA and may function as a transcriptional repressor.</text>
</comment>
<dbReference type="Gene3D" id="1.10.1070.11">
    <property type="entry name" value="Phosphatidylinositol 3-/4-kinase, catalytic domain"/>
    <property type="match status" value="1"/>
</dbReference>
<dbReference type="GO" id="GO:0005634">
    <property type="term" value="C:nucleus"/>
    <property type="evidence" value="ECO:0007669"/>
    <property type="project" value="UniProtKB-SubCell"/>
</dbReference>
<keyword evidence="12" id="KW-0862">Zinc</keyword>
<dbReference type="PROSITE" id="PS00915">
    <property type="entry name" value="PI3_4_KINASE_1"/>
    <property type="match status" value="1"/>
</dbReference>
<keyword evidence="11" id="KW-0418">Kinase</keyword>
<feature type="domain" description="C2H2-type" evidence="23">
    <location>
        <begin position="1018"/>
        <end position="1045"/>
    </location>
</feature>
<protein>
    <recommendedName>
        <fullName evidence="20">Zinc finger protein 639</fullName>
    </recommendedName>
</protein>
<dbReference type="GO" id="GO:0048015">
    <property type="term" value="P:phosphatidylinositol-mediated signaling"/>
    <property type="evidence" value="ECO:0007669"/>
    <property type="project" value="TreeGrafter"/>
</dbReference>
<dbReference type="InterPro" id="IPR011009">
    <property type="entry name" value="Kinase-like_dom_sf"/>
</dbReference>
<dbReference type="InterPro" id="IPR042236">
    <property type="entry name" value="PI3K_accessory_sf"/>
</dbReference>
<dbReference type="SUPFAM" id="SSF57667">
    <property type="entry name" value="beta-beta-alpha zinc fingers"/>
    <property type="match status" value="5"/>
</dbReference>
<name>A0A2I0TJX6_LIMLA</name>
<dbReference type="Gene3D" id="1.25.40.70">
    <property type="entry name" value="Phosphatidylinositol 3-kinase, accessory domain (PIK)"/>
    <property type="match status" value="1"/>
</dbReference>
<evidence type="ECO:0000256" key="18">
    <source>
        <dbReference type="ARBA" id="ARBA00059986"/>
    </source>
</evidence>
<dbReference type="PROSITE" id="PS50290">
    <property type="entry name" value="PI3_4_KINASE_3"/>
    <property type="match status" value="1"/>
</dbReference>
<dbReference type="GO" id="GO:0005944">
    <property type="term" value="C:phosphatidylinositol 3-kinase complex, class IB"/>
    <property type="evidence" value="ECO:0007669"/>
    <property type="project" value="TreeGrafter"/>
</dbReference>
<evidence type="ECO:0000256" key="1">
    <source>
        <dbReference type="ARBA" id="ARBA00004123"/>
    </source>
</evidence>
<dbReference type="OrthoDB" id="6077919at2759"/>
<dbReference type="FunFam" id="3.30.160.60:FF:001222">
    <property type="entry name" value="zinc finger protein 639"/>
    <property type="match status" value="1"/>
</dbReference>
<evidence type="ECO:0000256" key="14">
    <source>
        <dbReference type="ARBA" id="ARBA00023015"/>
    </source>
</evidence>
<dbReference type="Pfam" id="PF00792">
    <property type="entry name" value="PI3K_C2"/>
    <property type="match status" value="1"/>
</dbReference>
<evidence type="ECO:0000256" key="3">
    <source>
        <dbReference type="ARBA" id="ARBA00006991"/>
    </source>
</evidence>
<keyword evidence="4" id="KW-0678">Repressor</keyword>
<evidence type="ECO:0000256" key="2">
    <source>
        <dbReference type="ARBA" id="ARBA00006209"/>
    </source>
</evidence>
<keyword evidence="7" id="KW-0808">Transferase</keyword>
<dbReference type="FunFam" id="3.30.1010.10:FF:000007">
    <property type="entry name" value="Phosphatidylinositol 4,5-bisphosphate 3-kinase catalytic subunit"/>
    <property type="match status" value="1"/>
</dbReference>
<reference evidence="28" key="1">
    <citation type="submission" date="2017-11" db="EMBL/GenBank/DDBJ databases">
        <authorList>
            <person name="Lima N.C."/>
            <person name="Parody-Merino A.M."/>
            <person name="Battley P.F."/>
            <person name="Fidler A.E."/>
            <person name="Prosdocimi F."/>
        </authorList>
    </citation>
    <scope>NUCLEOTIDE SEQUENCE [LARGE SCALE GENOMIC DNA]</scope>
</reference>
<feature type="domain" description="C2 PI3K-type" evidence="26">
    <location>
        <begin position="1"/>
        <end position="161"/>
    </location>
</feature>
<evidence type="ECO:0000256" key="6">
    <source>
        <dbReference type="ARBA" id="ARBA00022553"/>
    </source>
</evidence>
<evidence type="ECO:0000259" key="25">
    <source>
        <dbReference type="PROSITE" id="PS51545"/>
    </source>
</evidence>
<feature type="domain" description="PI3K/PI4K catalytic" evidence="24">
    <location>
        <begin position="381"/>
        <end position="509"/>
    </location>
</feature>
<dbReference type="SUPFAM" id="SSF49562">
    <property type="entry name" value="C2 domain (Calcium/lipid-binding domain, CaLB)"/>
    <property type="match status" value="1"/>
</dbReference>
<dbReference type="Gene3D" id="3.30.160.60">
    <property type="entry name" value="Classic Zinc Finger"/>
    <property type="match status" value="4"/>
</dbReference>
<dbReference type="Pfam" id="PF00613">
    <property type="entry name" value="PI3Ka"/>
    <property type="match status" value="1"/>
</dbReference>
<keyword evidence="9" id="KW-0677">Repeat</keyword>
<dbReference type="GO" id="GO:0043491">
    <property type="term" value="P:phosphatidylinositol 3-kinase/protein kinase B signal transduction"/>
    <property type="evidence" value="ECO:0007669"/>
    <property type="project" value="TreeGrafter"/>
</dbReference>
<comment type="similarity">
    <text evidence="3">Belongs to the krueppel C2H2-type zinc-finger protein family.</text>
</comment>
<evidence type="ECO:0000259" key="23">
    <source>
        <dbReference type="PROSITE" id="PS50157"/>
    </source>
</evidence>
<dbReference type="AlphaFoldDB" id="A0A2I0TJX6"/>
<dbReference type="FunFam" id="3.30.160.60:FF:001200">
    <property type="entry name" value="zinc finger protein 639"/>
    <property type="match status" value="1"/>
</dbReference>
<dbReference type="GO" id="GO:0003677">
    <property type="term" value="F:DNA binding"/>
    <property type="evidence" value="ECO:0007669"/>
    <property type="project" value="UniProtKB-KW"/>
</dbReference>
<evidence type="ECO:0000313" key="27">
    <source>
        <dbReference type="EMBL" id="PKU34108.1"/>
    </source>
</evidence>
<evidence type="ECO:0000256" key="11">
    <source>
        <dbReference type="ARBA" id="ARBA00022777"/>
    </source>
</evidence>
<dbReference type="SUPFAM" id="SSF48371">
    <property type="entry name" value="ARM repeat"/>
    <property type="match status" value="1"/>
</dbReference>
<proteinExistence type="inferred from homology"/>
<keyword evidence="13" id="KW-0832">Ubl conjugation</keyword>
<dbReference type="PROSITE" id="PS51547">
    <property type="entry name" value="C2_PI3K"/>
    <property type="match status" value="1"/>
</dbReference>